<gene>
    <name evidence="2" type="ORF">SAMN05444000_10366</name>
</gene>
<protein>
    <submittedName>
        <fullName evidence="2">NAD dependent epimerase/dehydratase family protein</fullName>
    </submittedName>
</protein>
<organism evidence="2 3">
    <name type="scientific">Shimia gijangensis</name>
    <dbReference type="NCBI Taxonomy" id="1470563"/>
    <lineage>
        <taxon>Bacteria</taxon>
        <taxon>Pseudomonadati</taxon>
        <taxon>Pseudomonadota</taxon>
        <taxon>Alphaproteobacteria</taxon>
        <taxon>Rhodobacterales</taxon>
        <taxon>Roseobacteraceae</taxon>
    </lineage>
</organism>
<evidence type="ECO:0000313" key="3">
    <source>
        <dbReference type="Proteomes" id="UP000183982"/>
    </source>
</evidence>
<dbReference type="Pfam" id="PF01370">
    <property type="entry name" value="Epimerase"/>
    <property type="match status" value="1"/>
</dbReference>
<dbReference type="InterPro" id="IPR001509">
    <property type="entry name" value="Epimerase_deHydtase"/>
</dbReference>
<accession>A0A1M6E0H5</accession>
<dbReference type="RefSeq" id="WP_175556888.1">
    <property type="nucleotide sequence ID" value="NZ_FQZQ01000003.1"/>
</dbReference>
<evidence type="ECO:0000259" key="1">
    <source>
        <dbReference type="Pfam" id="PF01370"/>
    </source>
</evidence>
<proteinExistence type="predicted"/>
<evidence type="ECO:0000313" key="2">
    <source>
        <dbReference type="EMBL" id="SHI78903.1"/>
    </source>
</evidence>
<reference evidence="3" key="1">
    <citation type="submission" date="2016-11" db="EMBL/GenBank/DDBJ databases">
        <authorList>
            <person name="Varghese N."/>
            <person name="Submissions S."/>
        </authorList>
    </citation>
    <scope>NUCLEOTIDE SEQUENCE [LARGE SCALE GENOMIC DNA]</scope>
    <source>
        <strain evidence="3">DSM 100564</strain>
    </source>
</reference>
<dbReference type="Proteomes" id="UP000183982">
    <property type="component" value="Unassembled WGS sequence"/>
</dbReference>
<sequence length="112" mass="12393">MTAPKAVVPGGSGFIGKACLDTLAKAGHDVIGVSRSRPAGTPHFWRKVGLGRLSPAEWKDLLKDAEVVVNADRALQDGARISLDVIHVRRSRVWLTRCKNRRPVWFRSVQRV</sequence>
<dbReference type="InterPro" id="IPR036291">
    <property type="entry name" value="NAD(P)-bd_dom_sf"/>
</dbReference>
<dbReference type="EMBL" id="FQZQ01000003">
    <property type="protein sequence ID" value="SHI78903.1"/>
    <property type="molecule type" value="Genomic_DNA"/>
</dbReference>
<feature type="domain" description="NAD-dependent epimerase/dehydratase" evidence="1">
    <location>
        <begin position="7"/>
        <end position="73"/>
    </location>
</feature>
<dbReference type="SUPFAM" id="SSF51735">
    <property type="entry name" value="NAD(P)-binding Rossmann-fold domains"/>
    <property type="match status" value="1"/>
</dbReference>
<dbReference type="STRING" id="1470563.SAMN05444000_10366"/>
<dbReference type="Gene3D" id="3.40.50.720">
    <property type="entry name" value="NAD(P)-binding Rossmann-like Domain"/>
    <property type="match status" value="1"/>
</dbReference>
<name>A0A1M6E0H5_9RHOB</name>
<keyword evidence="3" id="KW-1185">Reference proteome</keyword>
<dbReference type="AlphaFoldDB" id="A0A1M6E0H5"/>